<protein>
    <submittedName>
        <fullName evidence="3">Uncharacterized protein</fullName>
    </submittedName>
</protein>
<evidence type="ECO:0000256" key="1">
    <source>
        <dbReference type="SAM" id="MobiDB-lite"/>
    </source>
</evidence>
<accession>A0ABT6KQ56</accession>
<keyword evidence="2" id="KW-1133">Transmembrane helix</keyword>
<keyword evidence="2" id="KW-0812">Transmembrane</keyword>
<keyword evidence="2" id="KW-0472">Membrane</keyword>
<name>A0ABT6KQ56_9MICO</name>
<reference evidence="3 4" key="1">
    <citation type="submission" date="2023-04" db="EMBL/GenBank/DDBJ databases">
        <title>Genome Encyclopedia of Bacteria and Archaea VI: Functional Genomics of Type Strains.</title>
        <authorList>
            <person name="Whitman W."/>
        </authorList>
    </citation>
    <scope>NUCLEOTIDE SEQUENCE [LARGE SCALE GENOMIC DNA]</scope>
    <source>
        <strain evidence="3 4">SG_E_30_P1</strain>
    </source>
</reference>
<evidence type="ECO:0000256" key="2">
    <source>
        <dbReference type="SAM" id="Phobius"/>
    </source>
</evidence>
<feature type="transmembrane region" description="Helical" evidence="2">
    <location>
        <begin position="33"/>
        <end position="52"/>
    </location>
</feature>
<organism evidence="3 4">
    <name type="scientific">Antiquaquibacter oligotrophicus</name>
    <dbReference type="NCBI Taxonomy" id="2880260"/>
    <lineage>
        <taxon>Bacteria</taxon>
        <taxon>Bacillati</taxon>
        <taxon>Actinomycetota</taxon>
        <taxon>Actinomycetes</taxon>
        <taxon>Micrococcales</taxon>
        <taxon>Microbacteriaceae</taxon>
        <taxon>Antiquaquibacter</taxon>
    </lineage>
</organism>
<evidence type="ECO:0000313" key="4">
    <source>
        <dbReference type="Proteomes" id="UP001160142"/>
    </source>
</evidence>
<gene>
    <name evidence="3" type="ORF">M2152_001504</name>
</gene>
<sequence length="96" mass="9690">MTTAVHRLLAALGILLVLTVTAPDAGAVVFAGASLAVAALLAANIAVAVLGSREITVGYRARAHRESFSSSPEPSHPATPGRTRARAPGAFALTAF</sequence>
<evidence type="ECO:0000313" key="3">
    <source>
        <dbReference type="EMBL" id="MDH6181322.1"/>
    </source>
</evidence>
<proteinExistence type="predicted"/>
<comment type="caution">
    <text evidence="3">The sequence shown here is derived from an EMBL/GenBank/DDBJ whole genome shotgun (WGS) entry which is preliminary data.</text>
</comment>
<dbReference type="Proteomes" id="UP001160142">
    <property type="component" value="Unassembled WGS sequence"/>
</dbReference>
<dbReference type="RefSeq" id="WP_322133639.1">
    <property type="nucleotide sequence ID" value="NZ_CP085036.1"/>
</dbReference>
<dbReference type="EMBL" id="JARXVQ010000001">
    <property type="protein sequence ID" value="MDH6181322.1"/>
    <property type="molecule type" value="Genomic_DNA"/>
</dbReference>
<feature type="region of interest" description="Disordered" evidence="1">
    <location>
        <begin position="64"/>
        <end position="88"/>
    </location>
</feature>
<keyword evidence="4" id="KW-1185">Reference proteome</keyword>